<accession>A0A1M7ZER5</accession>
<evidence type="ECO:0000313" key="3">
    <source>
        <dbReference type="EMBL" id="SHO63332.1"/>
    </source>
</evidence>
<feature type="transmembrane region" description="Helical" evidence="1">
    <location>
        <begin position="41"/>
        <end position="63"/>
    </location>
</feature>
<dbReference type="AlphaFoldDB" id="A0A1M7ZER5"/>
<gene>
    <name evidence="3" type="ORF">SAMN02745172_01347</name>
</gene>
<dbReference type="PROSITE" id="PS50983">
    <property type="entry name" value="FE_B12_PBP"/>
    <property type="match status" value="1"/>
</dbReference>
<dbReference type="Gene3D" id="3.40.50.1980">
    <property type="entry name" value="Nitrogenase molybdenum iron protein domain"/>
    <property type="match status" value="2"/>
</dbReference>
<organism evidence="3 4">
    <name type="scientific">Pseudoxanthobacter soli DSM 19599</name>
    <dbReference type="NCBI Taxonomy" id="1123029"/>
    <lineage>
        <taxon>Bacteria</taxon>
        <taxon>Pseudomonadati</taxon>
        <taxon>Pseudomonadota</taxon>
        <taxon>Alphaproteobacteria</taxon>
        <taxon>Hyphomicrobiales</taxon>
        <taxon>Segnochrobactraceae</taxon>
        <taxon>Pseudoxanthobacter</taxon>
    </lineage>
</organism>
<keyword evidence="1" id="KW-0472">Membrane</keyword>
<dbReference type="InterPro" id="IPR050902">
    <property type="entry name" value="ABC_Transporter_SBP"/>
</dbReference>
<dbReference type="Pfam" id="PF01497">
    <property type="entry name" value="Peripla_BP_2"/>
    <property type="match status" value="1"/>
</dbReference>
<dbReference type="InterPro" id="IPR002491">
    <property type="entry name" value="ABC_transptr_periplasmic_BD"/>
</dbReference>
<dbReference type="Proteomes" id="UP000186406">
    <property type="component" value="Unassembled WGS sequence"/>
</dbReference>
<evidence type="ECO:0000256" key="1">
    <source>
        <dbReference type="SAM" id="Phobius"/>
    </source>
</evidence>
<proteinExistence type="predicted"/>
<feature type="domain" description="Fe/B12 periplasmic-binding" evidence="2">
    <location>
        <begin position="82"/>
        <end position="337"/>
    </location>
</feature>
<evidence type="ECO:0000313" key="4">
    <source>
        <dbReference type="Proteomes" id="UP000186406"/>
    </source>
</evidence>
<keyword evidence="4" id="KW-1185">Reference proteome</keyword>
<dbReference type="PANTHER" id="PTHR30535:SF4">
    <property type="entry name" value="HEMIN-BINDING PERIPLASMIC PROTEIN HMUT"/>
    <property type="match status" value="1"/>
</dbReference>
<dbReference type="PANTHER" id="PTHR30535">
    <property type="entry name" value="VITAMIN B12-BINDING PROTEIN"/>
    <property type="match status" value="1"/>
</dbReference>
<evidence type="ECO:0000259" key="2">
    <source>
        <dbReference type="PROSITE" id="PS50983"/>
    </source>
</evidence>
<reference evidence="3 4" key="1">
    <citation type="submission" date="2016-12" db="EMBL/GenBank/DDBJ databases">
        <authorList>
            <person name="Song W.-J."/>
            <person name="Kurnit D.M."/>
        </authorList>
    </citation>
    <scope>NUCLEOTIDE SEQUENCE [LARGE SCALE GENOMIC DNA]</scope>
    <source>
        <strain evidence="3 4">DSM 19599</strain>
    </source>
</reference>
<dbReference type="STRING" id="1123029.SAMN02745172_01347"/>
<dbReference type="SUPFAM" id="SSF53807">
    <property type="entry name" value="Helical backbone' metal receptor"/>
    <property type="match status" value="1"/>
</dbReference>
<protein>
    <submittedName>
        <fullName evidence="3">Iron complex transport system substrate-binding protein</fullName>
    </submittedName>
</protein>
<keyword evidence="1" id="KW-0812">Transmembrane</keyword>
<dbReference type="RefSeq" id="WP_175563629.1">
    <property type="nucleotide sequence ID" value="NZ_FRXO01000002.1"/>
</dbReference>
<name>A0A1M7ZER5_9HYPH</name>
<dbReference type="EMBL" id="FRXO01000002">
    <property type="protein sequence ID" value="SHO63332.1"/>
    <property type="molecule type" value="Genomic_DNA"/>
</dbReference>
<sequence>MGSSSSGFLAHAMAASQFPGATAAGIGAATARRGRRRSGRLVGMAFVVAATALTPLATAPAWAAETVTDGRGRTVEIADTSRIVSVGGTVTEILYALGHGGNIVAVDSTSLYPPEALKTKDNVGYLRSLAPEGVLAEAPTLIVAEGDVGPPPAVDVLTSSTVPMVIIDNTKTPEAVESRIRFIADVIGEKDKGEALAKHVQDGFERLAAARAKVGKPVRVMFVLSLRNGQPMVAGSGTAADAAIRLAGAENVAAGVEGYKGMTEEAIVEAAPDAVVMMAHAQASASADEVFAMPAFRMVPAAEGKRLIKVDGLALLGFGPRTPEAALELCHALDPACTADTP</sequence>
<keyword evidence="1" id="KW-1133">Transmembrane helix</keyword>